<keyword evidence="8" id="KW-1185">Reference proteome</keyword>
<accession>A0A937G0A7</accession>
<evidence type="ECO:0000259" key="5">
    <source>
        <dbReference type="PROSITE" id="PS51898"/>
    </source>
</evidence>
<name>A0A937G0A7_9BACT</name>
<comment type="caution">
    <text evidence="7">The sequence shown here is derived from an EMBL/GenBank/DDBJ whole genome shotgun (WGS) entry which is preliminary data.</text>
</comment>
<dbReference type="AlphaFoldDB" id="A0A937G0A7"/>
<organism evidence="7 8">
    <name type="scientific">Fulvivirga marina</name>
    <dbReference type="NCBI Taxonomy" id="2494733"/>
    <lineage>
        <taxon>Bacteria</taxon>
        <taxon>Pseudomonadati</taxon>
        <taxon>Bacteroidota</taxon>
        <taxon>Cytophagia</taxon>
        <taxon>Cytophagales</taxon>
        <taxon>Fulvivirgaceae</taxon>
        <taxon>Fulvivirga</taxon>
    </lineage>
</organism>
<keyword evidence="1" id="KW-0229">DNA integration</keyword>
<dbReference type="Gene3D" id="1.10.443.10">
    <property type="entry name" value="Intergrase catalytic core"/>
    <property type="match status" value="1"/>
</dbReference>
<dbReference type="InterPro" id="IPR044068">
    <property type="entry name" value="CB"/>
</dbReference>
<dbReference type="Pfam" id="PF02899">
    <property type="entry name" value="Phage_int_SAM_1"/>
    <property type="match status" value="1"/>
</dbReference>
<evidence type="ECO:0000313" key="8">
    <source>
        <dbReference type="Proteomes" id="UP000614216"/>
    </source>
</evidence>
<dbReference type="PROSITE" id="PS51898">
    <property type="entry name" value="TYR_RECOMBINASE"/>
    <property type="match status" value="1"/>
</dbReference>
<evidence type="ECO:0000256" key="4">
    <source>
        <dbReference type="PROSITE-ProRule" id="PRU01248"/>
    </source>
</evidence>
<reference evidence="7" key="1">
    <citation type="submission" date="2021-01" db="EMBL/GenBank/DDBJ databases">
        <title>Fulvivirga kasyanovii gen. nov., sp nov., a novel member of the phylum Bacteroidetes isolated from seawater in a mussel farm.</title>
        <authorList>
            <person name="Zhao L.-H."/>
            <person name="Wang Z.-J."/>
        </authorList>
    </citation>
    <scope>NUCLEOTIDE SEQUENCE</scope>
    <source>
        <strain evidence="7">29W222</strain>
    </source>
</reference>
<protein>
    <submittedName>
        <fullName evidence="7">Tyrosine-type recombinase/integrase</fullName>
    </submittedName>
</protein>
<dbReference type="CDD" id="cd00397">
    <property type="entry name" value="DNA_BRE_C"/>
    <property type="match status" value="1"/>
</dbReference>
<dbReference type="PANTHER" id="PTHR30349">
    <property type="entry name" value="PHAGE INTEGRASE-RELATED"/>
    <property type="match status" value="1"/>
</dbReference>
<dbReference type="GO" id="GO:0003677">
    <property type="term" value="F:DNA binding"/>
    <property type="evidence" value="ECO:0007669"/>
    <property type="project" value="UniProtKB-UniRule"/>
</dbReference>
<dbReference type="Proteomes" id="UP000614216">
    <property type="component" value="Unassembled WGS sequence"/>
</dbReference>
<gene>
    <name evidence="7" type="ORF">JMN32_15030</name>
</gene>
<dbReference type="Gene3D" id="1.10.150.130">
    <property type="match status" value="1"/>
</dbReference>
<dbReference type="EMBL" id="JAEUGD010000049">
    <property type="protein sequence ID" value="MBL6447630.1"/>
    <property type="molecule type" value="Genomic_DNA"/>
</dbReference>
<dbReference type="InterPro" id="IPR011010">
    <property type="entry name" value="DNA_brk_join_enz"/>
</dbReference>
<feature type="domain" description="Core-binding (CB)" evidence="6">
    <location>
        <begin position="1"/>
        <end position="80"/>
    </location>
</feature>
<dbReference type="InterPro" id="IPR004107">
    <property type="entry name" value="Integrase_SAM-like_N"/>
</dbReference>
<dbReference type="InterPro" id="IPR050090">
    <property type="entry name" value="Tyrosine_recombinase_XerCD"/>
</dbReference>
<dbReference type="GO" id="GO:0006310">
    <property type="term" value="P:DNA recombination"/>
    <property type="evidence" value="ECO:0007669"/>
    <property type="project" value="UniProtKB-KW"/>
</dbReference>
<feature type="domain" description="Tyr recombinase" evidence="5">
    <location>
        <begin position="102"/>
        <end position="282"/>
    </location>
</feature>
<dbReference type="InterPro" id="IPR002104">
    <property type="entry name" value="Integrase_catalytic"/>
</dbReference>
<evidence type="ECO:0000256" key="2">
    <source>
        <dbReference type="ARBA" id="ARBA00023125"/>
    </source>
</evidence>
<dbReference type="InterPro" id="IPR010998">
    <property type="entry name" value="Integrase_recombinase_N"/>
</dbReference>
<dbReference type="PANTHER" id="PTHR30349:SF86">
    <property type="entry name" value="INTEGRASE_RECOMBINASE AQ_AA09-RELATED"/>
    <property type="match status" value="1"/>
</dbReference>
<dbReference type="RefSeq" id="WP_202857169.1">
    <property type="nucleotide sequence ID" value="NZ_JAEUGD010000049.1"/>
</dbReference>
<proteinExistence type="predicted"/>
<evidence type="ECO:0000313" key="7">
    <source>
        <dbReference type="EMBL" id="MBL6447630.1"/>
    </source>
</evidence>
<keyword evidence="2 4" id="KW-0238">DNA-binding</keyword>
<evidence type="ECO:0000256" key="3">
    <source>
        <dbReference type="ARBA" id="ARBA00023172"/>
    </source>
</evidence>
<dbReference type="Pfam" id="PF00589">
    <property type="entry name" value="Phage_integrase"/>
    <property type="match status" value="1"/>
</dbReference>
<dbReference type="PROSITE" id="PS51900">
    <property type="entry name" value="CB"/>
    <property type="match status" value="1"/>
</dbReference>
<sequence>MKTTFKHYLISKGQSQSTADSYEQHNTYYHQWLAAQKITITQASHRDILAYIKHCTRQHNTQKTIRHKLTAISHYYQYLQQQEPATINPVTDIKLQGIKRHHLHHILEPHELDQLYQQYPNKTPNQKSNKAALGLLVYQGLKPEELGKLETHHLQLRAGEITVPSTLRSNSRTLKLEAGQILDLYDYLQHTRTTHLKPGRPDNQKLFIHYCRFSVITESIRTQVMKTNPQIKNLQQLRASVITHWVKHHNLREAQYRAGHRYVSSTERYKQNDLEGLQEEINQYHPLQ</sequence>
<evidence type="ECO:0000256" key="1">
    <source>
        <dbReference type="ARBA" id="ARBA00022908"/>
    </source>
</evidence>
<dbReference type="SUPFAM" id="SSF56349">
    <property type="entry name" value="DNA breaking-rejoining enzymes"/>
    <property type="match status" value="1"/>
</dbReference>
<evidence type="ECO:0000259" key="6">
    <source>
        <dbReference type="PROSITE" id="PS51900"/>
    </source>
</evidence>
<keyword evidence="3" id="KW-0233">DNA recombination</keyword>
<dbReference type="GO" id="GO:0015074">
    <property type="term" value="P:DNA integration"/>
    <property type="evidence" value="ECO:0007669"/>
    <property type="project" value="UniProtKB-KW"/>
</dbReference>
<dbReference type="InterPro" id="IPR013762">
    <property type="entry name" value="Integrase-like_cat_sf"/>
</dbReference>